<dbReference type="STRING" id="983920.Y88_1659"/>
<dbReference type="GO" id="GO:0016747">
    <property type="term" value="F:acyltransferase activity, transferring groups other than amino-acyl groups"/>
    <property type="evidence" value="ECO:0007669"/>
    <property type="project" value="InterPro"/>
</dbReference>
<dbReference type="eggNOG" id="COG1835">
    <property type="taxonomic scope" value="Bacteria"/>
</dbReference>
<keyword evidence="1" id="KW-0472">Membrane</keyword>
<dbReference type="GO" id="GO:0000271">
    <property type="term" value="P:polysaccharide biosynthetic process"/>
    <property type="evidence" value="ECO:0007669"/>
    <property type="project" value="TreeGrafter"/>
</dbReference>
<dbReference type="InterPro" id="IPR050879">
    <property type="entry name" value="Acyltransferase_3"/>
</dbReference>
<feature type="transmembrane region" description="Helical" evidence="1">
    <location>
        <begin position="90"/>
        <end position="107"/>
    </location>
</feature>
<feature type="transmembrane region" description="Helical" evidence="1">
    <location>
        <begin position="223"/>
        <end position="241"/>
    </location>
</feature>
<dbReference type="PANTHER" id="PTHR23028:SF53">
    <property type="entry name" value="ACYL_TRANSF_3 DOMAIN-CONTAINING PROTEIN"/>
    <property type="match status" value="1"/>
</dbReference>
<reference evidence="3 4" key="1">
    <citation type="journal article" date="2012" name="J. Bacteriol.">
        <title>Draft Genome Sequence of Novosphingobium nitrogenifigens Y88T.</title>
        <authorList>
            <person name="Strabala T.J."/>
            <person name="Macdonald L."/>
            <person name="Liu V."/>
            <person name="Smit A.M."/>
        </authorList>
    </citation>
    <scope>NUCLEOTIDE SEQUENCE [LARGE SCALE GENOMIC DNA]</scope>
    <source>
        <strain evidence="3 4">DSM 19370</strain>
    </source>
</reference>
<dbReference type="GO" id="GO:0016020">
    <property type="term" value="C:membrane"/>
    <property type="evidence" value="ECO:0007669"/>
    <property type="project" value="TreeGrafter"/>
</dbReference>
<keyword evidence="4" id="KW-1185">Reference proteome</keyword>
<organism evidence="3 4">
    <name type="scientific">Novosphingobium nitrogenifigens DSM 19370</name>
    <dbReference type="NCBI Taxonomy" id="983920"/>
    <lineage>
        <taxon>Bacteria</taxon>
        <taxon>Pseudomonadati</taxon>
        <taxon>Pseudomonadota</taxon>
        <taxon>Alphaproteobacteria</taxon>
        <taxon>Sphingomonadales</taxon>
        <taxon>Sphingomonadaceae</taxon>
        <taxon>Novosphingobium</taxon>
    </lineage>
</organism>
<keyword evidence="1" id="KW-1133">Transmembrane helix</keyword>
<feature type="transmembrane region" description="Helical" evidence="1">
    <location>
        <begin position="291"/>
        <end position="311"/>
    </location>
</feature>
<sequence>MSSQSRKISGIQYLRGIAAISVVFDHTVGMAAFPKYFGANFGNWPAGPGVLGVNLFAVISGFIIARTSLAMSDGKIVSRVTLREFASRRFFRIVPIMGLAILTYYLGRVIGHHDTFRFTYVRAMFLVPFGSYEPKSLWTLRLESLFYIAFALSFLIRRHRPALFVLWGLSPLAYLALGLPAEPGDALGQFVRNVTFPTNFDFLAGFVLGLANLRHTRNLRLPGGRMAFALILGAYLVAWRAGTHVEIGFTAVFPALCAAMASCIVLFLAAHMNCRAGALDRIGTLLGKASFSIYLFHPHLVSAMLSILSRIAHDLDIRVVVAAITMLSVFGSIIIHLLIEARLEAVSRKAAARILALVPSLSSRVPVNELAGKNI</sequence>
<feature type="transmembrane region" description="Helical" evidence="1">
    <location>
        <begin position="193"/>
        <end position="211"/>
    </location>
</feature>
<name>F1Z3P0_9SPHN</name>
<feature type="transmembrane region" description="Helical" evidence="1">
    <location>
        <begin position="12"/>
        <end position="37"/>
    </location>
</feature>
<feature type="transmembrane region" description="Helical" evidence="1">
    <location>
        <begin position="138"/>
        <end position="156"/>
    </location>
</feature>
<feature type="domain" description="Acyltransferase 3" evidence="2">
    <location>
        <begin position="9"/>
        <end position="336"/>
    </location>
</feature>
<dbReference type="Proteomes" id="UP000004728">
    <property type="component" value="Unassembled WGS sequence"/>
</dbReference>
<dbReference type="InParanoid" id="F1Z3P0"/>
<dbReference type="RefSeq" id="WP_008068017.1">
    <property type="nucleotide sequence ID" value="NZ_AQWK01000012.1"/>
</dbReference>
<accession>F1Z3P0</accession>
<feature type="transmembrane region" description="Helical" evidence="1">
    <location>
        <begin position="49"/>
        <end position="69"/>
    </location>
</feature>
<feature type="transmembrane region" description="Helical" evidence="1">
    <location>
        <begin position="317"/>
        <end position="339"/>
    </location>
</feature>
<evidence type="ECO:0000259" key="2">
    <source>
        <dbReference type="Pfam" id="PF01757"/>
    </source>
</evidence>
<proteinExistence type="predicted"/>
<dbReference type="PANTHER" id="PTHR23028">
    <property type="entry name" value="ACETYLTRANSFERASE"/>
    <property type="match status" value="1"/>
</dbReference>
<keyword evidence="1" id="KW-0812">Transmembrane</keyword>
<gene>
    <name evidence="3" type="ORF">Y88_1659</name>
</gene>
<evidence type="ECO:0000256" key="1">
    <source>
        <dbReference type="SAM" id="Phobius"/>
    </source>
</evidence>
<feature type="transmembrane region" description="Helical" evidence="1">
    <location>
        <begin position="247"/>
        <end position="270"/>
    </location>
</feature>
<feature type="transmembrane region" description="Helical" evidence="1">
    <location>
        <begin position="163"/>
        <end position="181"/>
    </location>
</feature>
<dbReference type="AlphaFoldDB" id="F1Z3P0"/>
<evidence type="ECO:0000313" key="3">
    <source>
        <dbReference type="EMBL" id="EGD60772.1"/>
    </source>
</evidence>
<dbReference type="HOGENOM" id="CLU_005679_2_0_5"/>
<keyword evidence="3" id="KW-0012">Acyltransferase</keyword>
<dbReference type="InterPro" id="IPR002656">
    <property type="entry name" value="Acyl_transf_3_dom"/>
</dbReference>
<dbReference type="OrthoDB" id="9767863at2"/>
<comment type="caution">
    <text evidence="3">The sequence shown here is derived from an EMBL/GenBank/DDBJ whole genome shotgun (WGS) entry which is preliminary data.</text>
</comment>
<protein>
    <submittedName>
        <fullName evidence="3">Acyltransferase 3</fullName>
    </submittedName>
</protein>
<dbReference type="Pfam" id="PF01757">
    <property type="entry name" value="Acyl_transf_3"/>
    <property type="match status" value="1"/>
</dbReference>
<evidence type="ECO:0000313" key="4">
    <source>
        <dbReference type="Proteomes" id="UP000004728"/>
    </source>
</evidence>
<keyword evidence="3" id="KW-0808">Transferase</keyword>
<dbReference type="EMBL" id="AEWJ01000008">
    <property type="protein sequence ID" value="EGD60772.1"/>
    <property type="molecule type" value="Genomic_DNA"/>
</dbReference>